<dbReference type="EMBL" id="FOSH01000009">
    <property type="protein sequence ID" value="SFK38046.1"/>
    <property type="molecule type" value="Genomic_DNA"/>
</dbReference>
<evidence type="ECO:0000256" key="1">
    <source>
        <dbReference type="ARBA" id="ARBA00023015"/>
    </source>
</evidence>
<keyword evidence="2" id="KW-0238">DNA-binding</keyword>
<dbReference type="OrthoDB" id="9783876at2"/>
<organism evidence="5 6">
    <name type="scientific">Methylophaga sulfidovorans</name>
    <dbReference type="NCBI Taxonomy" id="45496"/>
    <lineage>
        <taxon>Bacteria</taxon>
        <taxon>Pseudomonadati</taxon>
        <taxon>Pseudomonadota</taxon>
        <taxon>Gammaproteobacteria</taxon>
        <taxon>Thiotrichales</taxon>
        <taxon>Piscirickettsiaceae</taxon>
        <taxon>Methylophaga</taxon>
    </lineage>
</organism>
<gene>
    <name evidence="5" type="ORF">SAMN04488079_10997</name>
</gene>
<feature type="domain" description="HTH araC/xylS-type" evidence="4">
    <location>
        <begin position="191"/>
        <end position="289"/>
    </location>
</feature>
<evidence type="ECO:0000256" key="3">
    <source>
        <dbReference type="ARBA" id="ARBA00023163"/>
    </source>
</evidence>
<protein>
    <submittedName>
        <fullName evidence="5">Transcriptional regulator, AraC family</fullName>
    </submittedName>
</protein>
<name>A0A1I3Z3H0_9GAMM</name>
<dbReference type="AlphaFoldDB" id="A0A1I3Z3H0"/>
<dbReference type="GO" id="GO:0003700">
    <property type="term" value="F:DNA-binding transcription factor activity"/>
    <property type="evidence" value="ECO:0007669"/>
    <property type="project" value="InterPro"/>
</dbReference>
<dbReference type="InterPro" id="IPR009594">
    <property type="entry name" value="Tscrpt_reg_HTH_AraC_N"/>
</dbReference>
<dbReference type="Pfam" id="PF06719">
    <property type="entry name" value="AraC_N"/>
    <property type="match status" value="1"/>
</dbReference>
<dbReference type="PANTHER" id="PTHR43436:SF1">
    <property type="entry name" value="TRANSCRIPTIONAL REGULATORY PROTEIN"/>
    <property type="match status" value="1"/>
</dbReference>
<dbReference type="PROSITE" id="PS00041">
    <property type="entry name" value="HTH_ARAC_FAMILY_1"/>
    <property type="match status" value="1"/>
</dbReference>
<sequence length="294" mass="32832">MNTKPLAELLSRYAPHDGLFDLPIPGVRVFRVSHIDEVAVRGNSQPGICVIAQGAKRAIIGTDVYEYDDSRMAVYSTEVPVSARIIEASEDEPYLCLIIDIDQQKLAETALKVFPYGLPKTTASKPIFIGPANPYIIEATTRLIALSAQTGVSELLIPLVMEEIYIRLLQSHIGKLVVQIATTDSHLQKVSAAISWLQENFTEPMKVDELAERVNMSISSFHHHFKAITSMSPLQFQKELRLYEAKHLMLSKMMDVSTACMHVGYSSVSQFSREYSRFFGQPPSKDIQLQSMAV</sequence>
<dbReference type="PROSITE" id="PS01124">
    <property type="entry name" value="HTH_ARAC_FAMILY_2"/>
    <property type="match status" value="1"/>
</dbReference>
<dbReference type="Pfam" id="PF12833">
    <property type="entry name" value="HTH_18"/>
    <property type="match status" value="1"/>
</dbReference>
<reference evidence="6" key="1">
    <citation type="submission" date="2016-10" db="EMBL/GenBank/DDBJ databases">
        <authorList>
            <person name="Varghese N."/>
            <person name="Submissions S."/>
        </authorList>
    </citation>
    <scope>NUCLEOTIDE SEQUENCE [LARGE SCALE GENOMIC DNA]</scope>
    <source>
        <strain evidence="6">DSM 11578</strain>
    </source>
</reference>
<keyword evidence="6" id="KW-1185">Reference proteome</keyword>
<accession>A0A1I3Z3H0</accession>
<evidence type="ECO:0000313" key="5">
    <source>
        <dbReference type="EMBL" id="SFK38046.1"/>
    </source>
</evidence>
<dbReference type="PANTHER" id="PTHR43436">
    <property type="entry name" value="ARAC-FAMILY TRANSCRIPTIONAL REGULATOR"/>
    <property type="match status" value="1"/>
</dbReference>
<dbReference type="InterPro" id="IPR018062">
    <property type="entry name" value="HTH_AraC-typ_CS"/>
</dbReference>
<dbReference type="GO" id="GO:0043565">
    <property type="term" value="F:sequence-specific DNA binding"/>
    <property type="evidence" value="ECO:0007669"/>
    <property type="project" value="InterPro"/>
</dbReference>
<keyword evidence="3" id="KW-0804">Transcription</keyword>
<keyword evidence="1" id="KW-0805">Transcription regulation</keyword>
<dbReference type="SMART" id="SM00342">
    <property type="entry name" value="HTH_ARAC"/>
    <property type="match status" value="1"/>
</dbReference>
<dbReference type="InterPro" id="IPR009057">
    <property type="entry name" value="Homeodomain-like_sf"/>
</dbReference>
<evidence type="ECO:0000256" key="2">
    <source>
        <dbReference type="ARBA" id="ARBA00023125"/>
    </source>
</evidence>
<proteinExistence type="predicted"/>
<dbReference type="RefSeq" id="WP_091713810.1">
    <property type="nucleotide sequence ID" value="NZ_FOSH01000009.1"/>
</dbReference>
<dbReference type="Proteomes" id="UP000198924">
    <property type="component" value="Unassembled WGS sequence"/>
</dbReference>
<dbReference type="Gene3D" id="1.10.10.60">
    <property type="entry name" value="Homeodomain-like"/>
    <property type="match status" value="2"/>
</dbReference>
<dbReference type="SUPFAM" id="SSF46689">
    <property type="entry name" value="Homeodomain-like"/>
    <property type="match status" value="2"/>
</dbReference>
<evidence type="ECO:0000313" key="6">
    <source>
        <dbReference type="Proteomes" id="UP000198924"/>
    </source>
</evidence>
<evidence type="ECO:0000259" key="4">
    <source>
        <dbReference type="PROSITE" id="PS01124"/>
    </source>
</evidence>
<dbReference type="InterPro" id="IPR018060">
    <property type="entry name" value="HTH_AraC"/>
</dbReference>
<dbReference type="STRING" id="45496.SAMN04488079_10997"/>